<evidence type="ECO:0000313" key="12">
    <source>
        <dbReference type="RefSeq" id="XP_012935889.1"/>
    </source>
</evidence>
<evidence type="ECO:0000259" key="10">
    <source>
        <dbReference type="Pfam" id="PF00520"/>
    </source>
</evidence>
<dbReference type="PRINTS" id="PR01097">
    <property type="entry name" value="TRNSRECEPTRP"/>
</dbReference>
<dbReference type="Gene3D" id="1.10.287.70">
    <property type="match status" value="1"/>
</dbReference>
<dbReference type="InterPro" id="IPR002153">
    <property type="entry name" value="TRPC_channel"/>
</dbReference>
<feature type="transmembrane region" description="Helical" evidence="9">
    <location>
        <begin position="38"/>
        <end position="54"/>
    </location>
</feature>
<comment type="subcellular location">
    <subcellularLocation>
        <location evidence="1">Membrane</location>
        <topology evidence="1">Multi-pass membrane protein</topology>
    </subcellularLocation>
</comment>
<dbReference type="InterPro" id="IPR005821">
    <property type="entry name" value="Ion_trans_dom"/>
</dbReference>
<evidence type="ECO:0000256" key="7">
    <source>
        <dbReference type="ARBA" id="ARBA00023136"/>
    </source>
</evidence>
<name>A0ABM0ZWC8_APLCA</name>
<organism evidence="11 12">
    <name type="scientific">Aplysia californica</name>
    <name type="common">California sea hare</name>
    <dbReference type="NCBI Taxonomy" id="6500"/>
    <lineage>
        <taxon>Eukaryota</taxon>
        <taxon>Metazoa</taxon>
        <taxon>Spiralia</taxon>
        <taxon>Lophotrochozoa</taxon>
        <taxon>Mollusca</taxon>
        <taxon>Gastropoda</taxon>
        <taxon>Heterobranchia</taxon>
        <taxon>Euthyneura</taxon>
        <taxon>Tectipleura</taxon>
        <taxon>Aplysiida</taxon>
        <taxon>Aplysioidea</taxon>
        <taxon>Aplysiidae</taxon>
        <taxon>Aplysia</taxon>
    </lineage>
</organism>
<feature type="domain" description="Ion transport" evidence="10">
    <location>
        <begin position="2"/>
        <end position="107"/>
    </location>
</feature>
<protein>
    <submittedName>
        <fullName evidence="12">Transient receptor potential cation channel subfamily V member 6</fullName>
    </submittedName>
</protein>
<dbReference type="RefSeq" id="XP_012935889.1">
    <property type="nucleotide sequence ID" value="XM_013080435.1"/>
</dbReference>
<keyword evidence="2" id="KW-0813">Transport</keyword>
<evidence type="ECO:0000256" key="3">
    <source>
        <dbReference type="ARBA" id="ARBA00022692"/>
    </source>
</evidence>
<keyword evidence="3 9" id="KW-0812">Transmembrane</keyword>
<evidence type="ECO:0000256" key="6">
    <source>
        <dbReference type="ARBA" id="ARBA00023065"/>
    </source>
</evidence>
<keyword evidence="4" id="KW-0677">Repeat</keyword>
<evidence type="ECO:0000313" key="11">
    <source>
        <dbReference type="Proteomes" id="UP000694888"/>
    </source>
</evidence>
<accession>A0ABM0ZWC8</accession>
<gene>
    <name evidence="12" type="primary">LOC106011297</name>
</gene>
<keyword evidence="5 9" id="KW-1133">Transmembrane helix</keyword>
<proteinExistence type="predicted"/>
<keyword evidence="8" id="KW-0407">Ion channel</keyword>
<dbReference type="Pfam" id="PF00520">
    <property type="entry name" value="Ion_trans"/>
    <property type="match status" value="1"/>
</dbReference>
<dbReference type="InterPro" id="IPR024862">
    <property type="entry name" value="TRPV"/>
</dbReference>
<dbReference type="GeneID" id="106011297"/>
<keyword evidence="11" id="KW-1185">Reference proteome</keyword>
<evidence type="ECO:0000256" key="1">
    <source>
        <dbReference type="ARBA" id="ARBA00004141"/>
    </source>
</evidence>
<evidence type="ECO:0000256" key="4">
    <source>
        <dbReference type="ARBA" id="ARBA00022737"/>
    </source>
</evidence>
<evidence type="ECO:0000256" key="5">
    <source>
        <dbReference type="ARBA" id="ARBA00022989"/>
    </source>
</evidence>
<sequence length="236" mass="27070">MVKFAVVYLFVLMAFSFAFHALFQVSQSAADTYPTPFYTLFLMFNMMIGMEYVFEDGTLEGNLKAEGRSALTLKIFYIIYMLLATIVLLNLLIAMMNDSYQAILQRSQMAWRIESVKLGVDLEKSIPFTFQAFSKVRLFNGFICKSDSTHNVRRWYMEVPTLHATHHLQGDDDTDKGMFTELRSKVDNIEVRMSEQMQQLRTSVEEVHSALRAVERALDGKPRAQAATEVGKEQKT</sequence>
<dbReference type="PANTHER" id="PTHR10582">
    <property type="entry name" value="TRANSIENT RECEPTOR POTENTIAL ION CHANNEL PROTEIN"/>
    <property type="match status" value="1"/>
</dbReference>
<evidence type="ECO:0000256" key="8">
    <source>
        <dbReference type="ARBA" id="ARBA00023303"/>
    </source>
</evidence>
<dbReference type="PANTHER" id="PTHR10582:SF28">
    <property type="entry name" value="NANCHUNG, ISOFORM B"/>
    <property type="match status" value="1"/>
</dbReference>
<feature type="transmembrane region" description="Helical" evidence="9">
    <location>
        <begin position="75"/>
        <end position="96"/>
    </location>
</feature>
<evidence type="ECO:0000256" key="9">
    <source>
        <dbReference type="SAM" id="Phobius"/>
    </source>
</evidence>
<keyword evidence="6" id="KW-0406">Ion transport</keyword>
<keyword evidence="7 9" id="KW-0472">Membrane</keyword>
<keyword evidence="12" id="KW-0675">Receptor</keyword>
<reference evidence="12" key="1">
    <citation type="submission" date="2025-08" db="UniProtKB">
        <authorList>
            <consortium name="RefSeq"/>
        </authorList>
    </citation>
    <scope>IDENTIFICATION</scope>
</reference>
<evidence type="ECO:0000256" key="2">
    <source>
        <dbReference type="ARBA" id="ARBA00022448"/>
    </source>
</evidence>
<dbReference type="Proteomes" id="UP000694888">
    <property type="component" value="Unplaced"/>
</dbReference>